<reference evidence="10 11" key="1">
    <citation type="journal article" date="2019" name="Sci. Rep.">
        <title>Orb-weaving spider Araneus ventricosus genome elucidates the spidroin gene catalogue.</title>
        <authorList>
            <person name="Kono N."/>
            <person name="Nakamura H."/>
            <person name="Ohtoshi R."/>
            <person name="Moran D.A.P."/>
            <person name="Shinohara A."/>
            <person name="Yoshida Y."/>
            <person name="Fujiwara M."/>
            <person name="Mori M."/>
            <person name="Tomita M."/>
            <person name="Arakawa K."/>
        </authorList>
    </citation>
    <scope>NUCLEOTIDE SEQUENCE [LARGE SCALE GENOMIC DNA]</scope>
</reference>
<dbReference type="PROSITE" id="PS00149">
    <property type="entry name" value="SULFATASE_2"/>
    <property type="match status" value="1"/>
</dbReference>
<accession>A0A4Y2F5Z9</accession>
<dbReference type="CDD" id="cd16029">
    <property type="entry name" value="4-S"/>
    <property type="match status" value="1"/>
</dbReference>
<sequence>MFASFVLVAIVFTTVAFLNVTPAAPKPDMPHIIFILADDLGWNDVSFHGSPQIPTPNIDALAASGMVLNNYYTHPQCTPSRGALMSGKYANRLGLHHGDLRPAEASGLPLNVAILPEYLKKLGYKSHMIGKWHLGYYKKRYLPTRRGFDSFFGFLNDNIDFYDYTSFYEEEIPSEKNNGSVAADETGENSIIPPESEVKTSGNLQTLFGIDLLENEEVIRDFRGEYATNVFTDRALNVIEEHNVTKPLFLFVSHAASQTGNKFFPLQSPPELYERNNHIKPSDRRIYAGMVTALDDSVGKIFEALNQKDMLKKSIIIISSDNGGVAQPGSGSNWPLRGTKFSLWEGGVRSIGVVWSPLLGLKRPKVSMQLMHITDWLPTFYSAAGGDVDDLGDIDGKNMWPVIKGERQKSPRKEVLLNIDPISGIGGFRKGDMKILVSDFPVDGSDWYGPTGLEDSNVTDSFDAWIWKNGSLVKDILIERGQWFLTDNDTWRQEAAIVCGENFLPVSGKCDFAYGPCLYNITDDPCEYKNIASLYPDVVEDMLNRLRDFNATSLPVQTKELDPMGDPVCHNFAYVPWLDEEAVDCPLS</sequence>
<dbReference type="AlphaFoldDB" id="A0A4Y2F5Z9"/>
<gene>
    <name evidence="10" type="primary">Arsi_2</name>
    <name evidence="10" type="ORF">AVEN_153926_1</name>
</gene>
<dbReference type="SUPFAM" id="SSF53649">
    <property type="entry name" value="Alkaline phosphatase-like"/>
    <property type="match status" value="1"/>
</dbReference>
<feature type="region of interest" description="Disordered" evidence="7">
    <location>
        <begin position="175"/>
        <end position="196"/>
    </location>
</feature>
<keyword evidence="5" id="KW-0106">Calcium</keyword>
<evidence type="ECO:0000256" key="2">
    <source>
        <dbReference type="ARBA" id="ARBA00008779"/>
    </source>
</evidence>
<dbReference type="InterPro" id="IPR017850">
    <property type="entry name" value="Alkaline_phosphatase_core_sf"/>
</dbReference>
<proteinExistence type="inferred from homology"/>
<evidence type="ECO:0000256" key="5">
    <source>
        <dbReference type="ARBA" id="ARBA00022837"/>
    </source>
</evidence>
<evidence type="ECO:0000313" key="11">
    <source>
        <dbReference type="Proteomes" id="UP000499080"/>
    </source>
</evidence>
<organism evidence="10 11">
    <name type="scientific">Araneus ventricosus</name>
    <name type="common">Orbweaver spider</name>
    <name type="synonym">Epeira ventricosa</name>
    <dbReference type="NCBI Taxonomy" id="182803"/>
    <lineage>
        <taxon>Eukaryota</taxon>
        <taxon>Metazoa</taxon>
        <taxon>Ecdysozoa</taxon>
        <taxon>Arthropoda</taxon>
        <taxon>Chelicerata</taxon>
        <taxon>Arachnida</taxon>
        <taxon>Araneae</taxon>
        <taxon>Araneomorphae</taxon>
        <taxon>Entelegynae</taxon>
        <taxon>Araneoidea</taxon>
        <taxon>Araneidae</taxon>
        <taxon>Araneus</taxon>
    </lineage>
</organism>
<keyword evidence="3" id="KW-0479">Metal-binding</keyword>
<dbReference type="GO" id="GO:0008484">
    <property type="term" value="F:sulfuric ester hydrolase activity"/>
    <property type="evidence" value="ECO:0007669"/>
    <property type="project" value="InterPro"/>
</dbReference>
<dbReference type="Gene3D" id="3.40.720.10">
    <property type="entry name" value="Alkaline Phosphatase, subunit A"/>
    <property type="match status" value="1"/>
</dbReference>
<evidence type="ECO:0000256" key="7">
    <source>
        <dbReference type="SAM" id="MobiDB-lite"/>
    </source>
</evidence>
<dbReference type="PANTHER" id="PTHR10342:SF273">
    <property type="entry name" value="RE14504P"/>
    <property type="match status" value="1"/>
</dbReference>
<name>A0A4Y2F5Z9_ARAVE</name>
<evidence type="ECO:0000256" key="8">
    <source>
        <dbReference type="SAM" id="SignalP"/>
    </source>
</evidence>
<dbReference type="InterPro" id="IPR000917">
    <property type="entry name" value="Sulfatase_N"/>
</dbReference>
<feature type="domain" description="Sulfatase N-terminal" evidence="9">
    <location>
        <begin position="30"/>
        <end position="385"/>
    </location>
</feature>
<dbReference type="InterPro" id="IPR047115">
    <property type="entry name" value="ARSB"/>
</dbReference>
<evidence type="ECO:0000256" key="6">
    <source>
        <dbReference type="ARBA" id="ARBA00023180"/>
    </source>
</evidence>
<keyword evidence="8" id="KW-0732">Signal</keyword>
<feature type="signal peptide" evidence="8">
    <location>
        <begin position="1"/>
        <end position="16"/>
    </location>
</feature>
<dbReference type="GO" id="GO:0046872">
    <property type="term" value="F:metal ion binding"/>
    <property type="evidence" value="ECO:0007669"/>
    <property type="project" value="UniProtKB-KW"/>
</dbReference>
<evidence type="ECO:0000256" key="3">
    <source>
        <dbReference type="ARBA" id="ARBA00022723"/>
    </source>
</evidence>
<dbReference type="InterPro" id="IPR024607">
    <property type="entry name" value="Sulfatase_CS"/>
</dbReference>
<keyword evidence="11" id="KW-1185">Reference proteome</keyword>
<evidence type="ECO:0000256" key="4">
    <source>
        <dbReference type="ARBA" id="ARBA00022801"/>
    </source>
</evidence>
<dbReference type="Pfam" id="PF00884">
    <property type="entry name" value="Sulfatase"/>
    <property type="match status" value="1"/>
</dbReference>
<feature type="chain" id="PRO_5021501592" evidence="8">
    <location>
        <begin position="17"/>
        <end position="588"/>
    </location>
</feature>
<dbReference type="EMBL" id="BGPR01000825">
    <property type="protein sequence ID" value="GBM36980.1"/>
    <property type="molecule type" value="Genomic_DNA"/>
</dbReference>
<dbReference type="Gene3D" id="3.30.1120.10">
    <property type="match status" value="1"/>
</dbReference>
<keyword evidence="4" id="KW-0378">Hydrolase</keyword>
<dbReference type="OrthoDB" id="103349at2759"/>
<comment type="caution">
    <text evidence="10">The sequence shown here is derived from an EMBL/GenBank/DDBJ whole genome shotgun (WGS) entry which is preliminary data.</text>
</comment>
<evidence type="ECO:0000259" key="9">
    <source>
        <dbReference type="Pfam" id="PF00884"/>
    </source>
</evidence>
<comment type="similarity">
    <text evidence="2">Belongs to the sulfatase family.</text>
</comment>
<protein>
    <submittedName>
        <fullName evidence="10">Arylsulfatase I</fullName>
    </submittedName>
</protein>
<comment type="cofactor">
    <cofactor evidence="1">
        <name>Ca(2+)</name>
        <dbReference type="ChEBI" id="CHEBI:29108"/>
    </cofactor>
</comment>
<evidence type="ECO:0000313" key="10">
    <source>
        <dbReference type="EMBL" id="GBM36980.1"/>
    </source>
</evidence>
<dbReference type="PANTHER" id="PTHR10342">
    <property type="entry name" value="ARYLSULFATASE"/>
    <property type="match status" value="1"/>
</dbReference>
<keyword evidence="6" id="KW-0325">Glycoprotein</keyword>
<evidence type="ECO:0000256" key="1">
    <source>
        <dbReference type="ARBA" id="ARBA00001913"/>
    </source>
</evidence>
<dbReference type="Proteomes" id="UP000499080">
    <property type="component" value="Unassembled WGS sequence"/>
</dbReference>